<evidence type="ECO:0000313" key="3">
    <source>
        <dbReference type="Proteomes" id="UP000274822"/>
    </source>
</evidence>
<sequence>MYSGMVLPVLGGSLVTAVNDTGRGGDGGELCGASPEGLRNLRTLNLGKKGRCWLVNSVPQCSSPLGSLGPPGHALAPCPATPLSSLQIYTIHSVTPHTGGTVVEKKSISPGNTPRATEPGQGKENVTRETWLADKAGRSTQPYAGGLVVVSAEASKSYYTVNPTKACKYLLGRSLSADCIVPKEAYWMGNQRGGEGMGGFGNGDTLASLIGSQGTITATFFLAWTNQQPQEICVWPVQSGQAAPKVPILYEESESRSRRSLKPVVPNLCLNSP</sequence>
<evidence type="ECO:0000256" key="1">
    <source>
        <dbReference type="SAM" id="MobiDB-lite"/>
    </source>
</evidence>
<comment type="caution">
    <text evidence="2">The sequence shown here is derived from an EMBL/GenBank/DDBJ whole genome shotgun (WGS) entry which is preliminary data.</text>
</comment>
<evidence type="ECO:0000313" key="2">
    <source>
        <dbReference type="EMBL" id="RUS28356.1"/>
    </source>
</evidence>
<dbReference type="Proteomes" id="UP000274822">
    <property type="component" value="Unassembled WGS sequence"/>
</dbReference>
<keyword evidence="3" id="KW-1185">Reference proteome</keyword>
<dbReference type="EMBL" id="RBNJ01006718">
    <property type="protein sequence ID" value="RUS28356.1"/>
    <property type="molecule type" value="Genomic_DNA"/>
</dbReference>
<name>A0A433QEW4_9FUNG</name>
<dbReference type="AlphaFoldDB" id="A0A433QEW4"/>
<feature type="region of interest" description="Disordered" evidence="1">
    <location>
        <begin position="100"/>
        <end position="125"/>
    </location>
</feature>
<reference evidence="2 3" key="1">
    <citation type="journal article" date="2018" name="New Phytol.">
        <title>Phylogenomics of Endogonaceae and evolution of mycorrhizas within Mucoromycota.</title>
        <authorList>
            <person name="Chang Y."/>
            <person name="Desiro A."/>
            <person name="Na H."/>
            <person name="Sandor L."/>
            <person name="Lipzen A."/>
            <person name="Clum A."/>
            <person name="Barry K."/>
            <person name="Grigoriev I.V."/>
            <person name="Martin F.M."/>
            <person name="Stajich J.E."/>
            <person name="Smith M.E."/>
            <person name="Bonito G."/>
            <person name="Spatafora J.W."/>
        </authorList>
    </citation>
    <scope>NUCLEOTIDE SEQUENCE [LARGE SCALE GENOMIC DNA]</scope>
    <source>
        <strain evidence="2 3">AD002</strain>
    </source>
</reference>
<accession>A0A433QEW4</accession>
<protein>
    <submittedName>
        <fullName evidence="2">Uncharacterized protein</fullName>
    </submittedName>
</protein>
<proteinExistence type="predicted"/>
<organism evidence="2 3">
    <name type="scientific">Jimgerdemannia flammicorona</name>
    <dbReference type="NCBI Taxonomy" id="994334"/>
    <lineage>
        <taxon>Eukaryota</taxon>
        <taxon>Fungi</taxon>
        <taxon>Fungi incertae sedis</taxon>
        <taxon>Mucoromycota</taxon>
        <taxon>Mucoromycotina</taxon>
        <taxon>Endogonomycetes</taxon>
        <taxon>Endogonales</taxon>
        <taxon>Endogonaceae</taxon>
        <taxon>Jimgerdemannia</taxon>
    </lineage>
</organism>
<gene>
    <name evidence="2" type="ORF">BC938DRAFT_481978</name>
</gene>